<reference evidence="3 4" key="1">
    <citation type="submission" date="2018-12" db="EMBL/GenBank/DDBJ databases">
        <title>Flavobacterium sp. nov., isolated from glacier ice.</title>
        <authorList>
            <person name="Liu Q."/>
            <person name="Xin Y.-H."/>
        </authorList>
    </citation>
    <scope>NUCLEOTIDE SEQUENCE [LARGE SCALE GENOMIC DNA]</scope>
    <source>
        <strain evidence="3 4">RB1N8</strain>
    </source>
</reference>
<dbReference type="GO" id="GO:0019684">
    <property type="term" value="P:photosynthesis, light reaction"/>
    <property type="evidence" value="ECO:0007669"/>
    <property type="project" value="InterPro"/>
</dbReference>
<feature type="domain" description="PRC-barrel" evidence="2">
    <location>
        <begin position="162"/>
        <end position="231"/>
    </location>
</feature>
<dbReference type="InterPro" id="IPR014747">
    <property type="entry name" value="Bac_photo_RC_H_C"/>
</dbReference>
<evidence type="ECO:0000313" key="4">
    <source>
        <dbReference type="Proteomes" id="UP000280825"/>
    </source>
</evidence>
<feature type="region of interest" description="Disordered" evidence="1">
    <location>
        <begin position="231"/>
        <end position="250"/>
    </location>
</feature>
<name>A0A3S0MD44_9FLAO</name>
<sequence>MKQLKQYKMKQSINSLLGYTIKGTDGEIGKVEEFFFDDQTSTIRYVVVKTGGWFSEKKVLISPEAFQKLDYESKKLSVNLTQEKIKNSPDIETDKPVSEQQEELIRGYYSWPGDYGNGMYGHMGLGMWGYPLVEVRETEKEMIQRKTKKQANENPHLRSTQEVTGYDIHTTDGNIGKVDDFIIDDVSWKIHFLIVETGNWFSGKKVIISPRWIKDVKWQEQIVTINHSKEEVKNSPEYDSSQPINDSYEHSLNDYYEK</sequence>
<evidence type="ECO:0000313" key="3">
    <source>
        <dbReference type="EMBL" id="RTZ04621.1"/>
    </source>
</evidence>
<proteinExistence type="predicted"/>
<dbReference type="AlphaFoldDB" id="A0A3S0MD44"/>
<evidence type="ECO:0000259" key="2">
    <source>
        <dbReference type="Pfam" id="PF05239"/>
    </source>
</evidence>
<dbReference type="GO" id="GO:0030077">
    <property type="term" value="C:plasma membrane light-harvesting complex"/>
    <property type="evidence" value="ECO:0007669"/>
    <property type="project" value="InterPro"/>
</dbReference>
<protein>
    <submittedName>
        <fullName evidence="3">PRC-barrel domain containing protein</fullName>
    </submittedName>
</protein>
<dbReference type="PANTHER" id="PTHR36505:SF1">
    <property type="entry name" value="BLR1072 PROTEIN"/>
    <property type="match status" value="1"/>
</dbReference>
<accession>A0A3S0MD44</accession>
<dbReference type="PANTHER" id="PTHR36505">
    <property type="entry name" value="BLR1072 PROTEIN"/>
    <property type="match status" value="1"/>
</dbReference>
<dbReference type="InterPro" id="IPR011033">
    <property type="entry name" value="PRC_barrel-like_sf"/>
</dbReference>
<keyword evidence="4" id="KW-1185">Reference proteome</keyword>
<evidence type="ECO:0000256" key="1">
    <source>
        <dbReference type="SAM" id="MobiDB-lite"/>
    </source>
</evidence>
<gene>
    <name evidence="3" type="ORF">EKL98_08715</name>
</gene>
<dbReference type="SUPFAM" id="SSF50346">
    <property type="entry name" value="PRC-barrel domain"/>
    <property type="match status" value="2"/>
</dbReference>
<dbReference type="Gene3D" id="3.90.50.10">
    <property type="entry name" value="Photosynthetic Reaction Center, subunit H, domain 2"/>
    <property type="match status" value="2"/>
</dbReference>
<comment type="caution">
    <text evidence="3">The sequence shown here is derived from an EMBL/GenBank/DDBJ whole genome shotgun (WGS) entry which is preliminary data.</text>
</comment>
<dbReference type="Proteomes" id="UP000280825">
    <property type="component" value="Unassembled WGS sequence"/>
</dbReference>
<dbReference type="Pfam" id="PF05239">
    <property type="entry name" value="PRC"/>
    <property type="match status" value="2"/>
</dbReference>
<organism evidence="3 4">
    <name type="scientific">Flavobacterium bomense</name>
    <dbReference type="NCBI Taxonomy" id="2497483"/>
    <lineage>
        <taxon>Bacteria</taxon>
        <taxon>Pseudomonadati</taxon>
        <taxon>Bacteroidota</taxon>
        <taxon>Flavobacteriia</taxon>
        <taxon>Flavobacteriales</taxon>
        <taxon>Flavobacteriaceae</taxon>
        <taxon>Flavobacterium</taxon>
    </lineage>
</organism>
<dbReference type="InterPro" id="IPR027275">
    <property type="entry name" value="PRC-brl_dom"/>
</dbReference>
<dbReference type="EMBL" id="RYDJ01000008">
    <property type="protein sequence ID" value="RTZ04621.1"/>
    <property type="molecule type" value="Genomic_DNA"/>
</dbReference>
<feature type="domain" description="PRC-barrel" evidence="2">
    <location>
        <begin position="13"/>
        <end position="81"/>
    </location>
</feature>